<dbReference type="SUPFAM" id="SSF81338">
    <property type="entry name" value="Aquaporin-like"/>
    <property type="match status" value="1"/>
</dbReference>
<evidence type="ECO:0000313" key="11">
    <source>
        <dbReference type="EMBL" id="AWK11916.1"/>
    </source>
</evidence>
<comment type="similarity">
    <text evidence="2 8">Belongs to the MIP/aquaporin (TC 1.A.8) family.</text>
</comment>
<dbReference type="PRINTS" id="PR00783">
    <property type="entry name" value="MINTRINSICP"/>
</dbReference>
<feature type="compositionally biased region" description="Pro residues" evidence="9">
    <location>
        <begin position="28"/>
        <end position="41"/>
    </location>
</feature>
<feature type="transmembrane region" description="Helical" evidence="10">
    <location>
        <begin position="81"/>
        <end position="99"/>
    </location>
</feature>
<dbReference type="InterPro" id="IPR000425">
    <property type="entry name" value="MIP"/>
</dbReference>
<feature type="region of interest" description="Disordered" evidence="9">
    <location>
        <begin position="1"/>
        <end position="42"/>
    </location>
</feature>
<feature type="transmembrane region" description="Helical" evidence="10">
    <location>
        <begin position="49"/>
        <end position="69"/>
    </location>
</feature>
<feature type="transmembrane region" description="Helical" evidence="10">
    <location>
        <begin position="165"/>
        <end position="188"/>
    </location>
</feature>
<feature type="transmembrane region" description="Helical" evidence="10">
    <location>
        <begin position="130"/>
        <end position="153"/>
    </location>
</feature>
<keyword evidence="7 10" id="KW-0472">Membrane</keyword>
<gene>
    <name evidence="11" type="ORF">DDQ41_26700</name>
</gene>
<name>A0ABN5KUH4_9ACTN</name>
<dbReference type="EMBL" id="CP029254">
    <property type="protein sequence ID" value="AWK11916.1"/>
    <property type="molecule type" value="Genomic_DNA"/>
</dbReference>
<evidence type="ECO:0000256" key="5">
    <source>
        <dbReference type="ARBA" id="ARBA00022692"/>
    </source>
</evidence>
<proteinExistence type="inferred from homology"/>
<dbReference type="InterPro" id="IPR034294">
    <property type="entry name" value="Aquaporin_transptr"/>
</dbReference>
<evidence type="ECO:0000313" key="12">
    <source>
        <dbReference type="Proteomes" id="UP000245051"/>
    </source>
</evidence>
<dbReference type="Gene3D" id="1.20.1080.10">
    <property type="entry name" value="Glycerol uptake facilitator protein"/>
    <property type="match status" value="2"/>
</dbReference>
<dbReference type="Pfam" id="PF00230">
    <property type="entry name" value="MIP"/>
    <property type="match status" value="1"/>
</dbReference>
<organism evidence="11 12">
    <name type="scientific">Streptomyces spongiicola</name>
    <dbReference type="NCBI Taxonomy" id="1690221"/>
    <lineage>
        <taxon>Bacteria</taxon>
        <taxon>Bacillati</taxon>
        <taxon>Actinomycetota</taxon>
        <taxon>Actinomycetes</taxon>
        <taxon>Kitasatosporales</taxon>
        <taxon>Streptomycetaceae</taxon>
        <taxon>Streptomyces</taxon>
    </lineage>
</organism>
<keyword evidence="3 8" id="KW-0813">Transport</keyword>
<dbReference type="PROSITE" id="PS00221">
    <property type="entry name" value="MIP"/>
    <property type="match status" value="1"/>
</dbReference>
<accession>A0ABN5KUH4</accession>
<feature type="transmembrane region" description="Helical" evidence="10">
    <location>
        <begin position="200"/>
        <end position="221"/>
    </location>
</feature>
<evidence type="ECO:0000256" key="1">
    <source>
        <dbReference type="ARBA" id="ARBA00004651"/>
    </source>
</evidence>
<keyword evidence="12" id="KW-1185">Reference proteome</keyword>
<comment type="subcellular location">
    <subcellularLocation>
        <location evidence="1">Cell membrane</location>
        <topology evidence="1">Multi-pass membrane protein</topology>
    </subcellularLocation>
</comment>
<feature type="compositionally biased region" description="Low complexity" evidence="9">
    <location>
        <begin position="1"/>
        <end position="26"/>
    </location>
</feature>
<evidence type="ECO:0000256" key="7">
    <source>
        <dbReference type="ARBA" id="ARBA00023136"/>
    </source>
</evidence>
<evidence type="ECO:0000256" key="8">
    <source>
        <dbReference type="RuleBase" id="RU000477"/>
    </source>
</evidence>
<evidence type="ECO:0000256" key="3">
    <source>
        <dbReference type="ARBA" id="ARBA00022448"/>
    </source>
</evidence>
<reference evidence="11 12" key="1">
    <citation type="submission" date="2018-05" db="EMBL/GenBank/DDBJ databases">
        <title>Complete genome sequence of the Type Strain of Streptomyces spongiicola HNM0071, the producer of staurosporine.</title>
        <authorList>
            <person name="Zhou S."/>
            <person name="Huang X."/>
        </authorList>
    </citation>
    <scope>NUCLEOTIDE SEQUENCE [LARGE SCALE GENOMIC DNA]</scope>
    <source>
        <strain evidence="11 12">HNM0071</strain>
    </source>
</reference>
<keyword evidence="6 10" id="KW-1133">Transmembrane helix</keyword>
<feature type="transmembrane region" description="Helical" evidence="10">
    <location>
        <begin position="241"/>
        <end position="261"/>
    </location>
</feature>
<keyword evidence="4" id="KW-1003">Cell membrane</keyword>
<evidence type="ECO:0000256" key="10">
    <source>
        <dbReference type="SAM" id="Phobius"/>
    </source>
</evidence>
<dbReference type="PANTHER" id="PTHR19139">
    <property type="entry name" value="AQUAPORIN TRANSPORTER"/>
    <property type="match status" value="1"/>
</dbReference>
<evidence type="ECO:0000256" key="6">
    <source>
        <dbReference type="ARBA" id="ARBA00022989"/>
    </source>
</evidence>
<dbReference type="InterPro" id="IPR023271">
    <property type="entry name" value="Aquaporin-like"/>
</dbReference>
<keyword evidence="5 8" id="KW-0812">Transmembrane</keyword>
<dbReference type="RefSeq" id="WP_109296751.1">
    <property type="nucleotide sequence ID" value="NZ_CP029254.1"/>
</dbReference>
<evidence type="ECO:0000256" key="9">
    <source>
        <dbReference type="SAM" id="MobiDB-lite"/>
    </source>
</evidence>
<evidence type="ECO:0000256" key="4">
    <source>
        <dbReference type="ARBA" id="ARBA00022475"/>
    </source>
</evidence>
<evidence type="ECO:0000256" key="2">
    <source>
        <dbReference type="ARBA" id="ARBA00006175"/>
    </source>
</evidence>
<dbReference type="PANTHER" id="PTHR19139:SF199">
    <property type="entry name" value="MIP17260P"/>
    <property type="match status" value="1"/>
</dbReference>
<dbReference type="InterPro" id="IPR022357">
    <property type="entry name" value="MIP_CS"/>
</dbReference>
<sequence length="273" mass="27067">MSATEAASARPADPTASPSDPTASPAVDPQPAPGATPPRAPRAPLAARAAAELVGTAALVAVVVGSGIQATGLTRDVGLQLLANSMATVFGLGVLIVLLGPVSGAHFNPAVTLAEVWTARRGGGVTAREAAVYVPAQITGGITGAVLAGAMFGEPLVEWSTHERSAGNLLLGEVVATAGLILLVFGLARTDRLRFAPAAVASYIGAAYWFTSSTSFANPAVTIGRAFTDTFAGIAPSSVPGFVGAQLAGAVVGLALVALVFGPGRPAEERPAA</sequence>
<protein>
    <submittedName>
        <fullName evidence="11">Aquaporin family protein</fullName>
    </submittedName>
</protein>
<dbReference type="Proteomes" id="UP000245051">
    <property type="component" value="Chromosome"/>
</dbReference>